<proteinExistence type="predicted"/>
<keyword evidence="2" id="KW-1185">Reference proteome</keyword>
<sequence length="304" mass="34996">MKNHILITLSILLIAVSCEGQEAIEDIIVIVQPKMEIKKTNSITILFRNLSQQDSISIPSTNGFEFNDFPSIQEKERDGQKYLEYYNYIIPKERGTLELPTIQGFTKDKVLSANPMNIEVVDKIPMATEKEIILKLVSDKNKYQQKDTIGFSLYEYSKYYKVKKVTTKIDSIVSPPKVEGRDNTLRFEVKTNLYKLSGNEKLEDQLNSDFEIVDLDYDIFGEGRIMEELYGSWYIKTLLLSLKVVSKRKGKHTIGPSEFIYFISKSDSDFLETYIPNKDGKGYTVQPTDNKIKVKSNELSFIVE</sequence>
<dbReference type="KEGG" id="asag:FGM00_01555"/>
<accession>A0A5B7SN81</accession>
<name>A0A5B7SN81_9FLAO</name>
<evidence type="ECO:0000313" key="2">
    <source>
        <dbReference type="Proteomes" id="UP000310017"/>
    </source>
</evidence>
<protein>
    <submittedName>
        <fullName evidence="1">Uncharacterized protein</fullName>
    </submittedName>
</protein>
<dbReference type="RefSeq" id="WP_138851223.1">
    <property type="nucleotide sequence ID" value="NZ_CP040710.1"/>
</dbReference>
<dbReference type="Proteomes" id="UP000310017">
    <property type="component" value="Chromosome"/>
</dbReference>
<evidence type="ECO:0000313" key="1">
    <source>
        <dbReference type="EMBL" id="QCW98868.1"/>
    </source>
</evidence>
<reference evidence="1 2" key="1">
    <citation type="submission" date="2019-05" db="EMBL/GenBank/DDBJ databases">
        <title>Genome sequencing of F202Z8.</title>
        <authorList>
            <person name="Kwon Y.M."/>
        </authorList>
    </citation>
    <scope>NUCLEOTIDE SEQUENCE [LARGE SCALE GENOMIC DNA]</scope>
    <source>
        <strain evidence="1 2">F202Z8</strain>
    </source>
</reference>
<dbReference type="PROSITE" id="PS51257">
    <property type="entry name" value="PROKAR_LIPOPROTEIN"/>
    <property type="match status" value="1"/>
</dbReference>
<dbReference type="AlphaFoldDB" id="A0A5B7SN81"/>
<gene>
    <name evidence="1" type="ORF">FGM00_01555</name>
</gene>
<organism evidence="1 2">
    <name type="scientific">Aggregatimonas sangjinii</name>
    <dbReference type="NCBI Taxonomy" id="2583587"/>
    <lineage>
        <taxon>Bacteria</taxon>
        <taxon>Pseudomonadati</taxon>
        <taxon>Bacteroidota</taxon>
        <taxon>Flavobacteriia</taxon>
        <taxon>Flavobacteriales</taxon>
        <taxon>Flavobacteriaceae</taxon>
        <taxon>Aggregatimonas</taxon>
    </lineage>
</organism>
<dbReference type="EMBL" id="CP040710">
    <property type="protein sequence ID" value="QCW98868.1"/>
    <property type="molecule type" value="Genomic_DNA"/>
</dbReference>